<keyword evidence="2" id="KW-1185">Reference proteome</keyword>
<accession>A0A8J8P0S0</accession>
<reference evidence="1" key="1">
    <citation type="submission" date="2019-06" db="EMBL/GenBank/DDBJ databases">
        <authorList>
            <person name="Zheng W."/>
        </authorList>
    </citation>
    <scope>NUCLEOTIDE SEQUENCE</scope>
    <source>
        <strain evidence="1">QDHG01</strain>
    </source>
</reference>
<dbReference type="EMBL" id="RRYP01002078">
    <property type="protein sequence ID" value="TNV85163.1"/>
    <property type="molecule type" value="Genomic_DNA"/>
</dbReference>
<evidence type="ECO:0000313" key="2">
    <source>
        <dbReference type="Proteomes" id="UP000785679"/>
    </source>
</evidence>
<evidence type="ECO:0000313" key="1">
    <source>
        <dbReference type="EMBL" id="TNV85163.1"/>
    </source>
</evidence>
<name>A0A8J8P0S0_HALGN</name>
<dbReference type="Proteomes" id="UP000785679">
    <property type="component" value="Unassembled WGS sequence"/>
</dbReference>
<proteinExistence type="predicted"/>
<protein>
    <submittedName>
        <fullName evidence="1">Uncharacterized protein</fullName>
    </submittedName>
</protein>
<sequence>MVDFSKARFEWAAVLEIERLLTTQKVLLSQALLGNQVSSNSVRFNFIRELFLLSELSCLMLSSSPQLVPNPFQPIGLPLQKVLLFLSMLVNLESPLSLQSVL</sequence>
<comment type="caution">
    <text evidence="1">The sequence shown here is derived from an EMBL/GenBank/DDBJ whole genome shotgun (WGS) entry which is preliminary data.</text>
</comment>
<organism evidence="1 2">
    <name type="scientific">Halteria grandinella</name>
    <dbReference type="NCBI Taxonomy" id="5974"/>
    <lineage>
        <taxon>Eukaryota</taxon>
        <taxon>Sar</taxon>
        <taxon>Alveolata</taxon>
        <taxon>Ciliophora</taxon>
        <taxon>Intramacronucleata</taxon>
        <taxon>Spirotrichea</taxon>
        <taxon>Stichotrichia</taxon>
        <taxon>Sporadotrichida</taxon>
        <taxon>Halteriidae</taxon>
        <taxon>Halteria</taxon>
    </lineage>
</organism>
<gene>
    <name evidence="1" type="ORF">FGO68_gene6827</name>
</gene>
<dbReference type="AlphaFoldDB" id="A0A8J8P0S0"/>